<sequence length="97" mass="11152">MNVSKKSFCNDLSIQAFINAFFKQGFIKICRVQKCHCPTFTQPSITLTVLMIYLNLISTSFNDNRTLNIALHIPSNRRSNTTFEGEQMFSNKQQPTK</sequence>
<dbReference type="Gramene" id="MELO3C029086.2.1">
    <property type="protein sequence ID" value="MELO3C029086.2.1"/>
    <property type="gene ID" value="MELO3C029086.2"/>
</dbReference>
<name>A0A9I9E5L4_CUCME</name>
<proteinExistence type="predicted"/>
<protein>
    <submittedName>
        <fullName evidence="1">Uncharacterized protein</fullName>
    </submittedName>
</protein>
<accession>A0A9I9E5L4</accession>
<dbReference type="AlphaFoldDB" id="A0A9I9E5L4"/>
<dbReference type="EnsemblPlants" id="MELO3C029086.2.1">
    <property type="protein sequence ID" value="MELO3C029086.2.1"/>
    <property type="gene ID" value="MELO3C029086.2"/>
</dbReference>
<evidence type="ECO:0000313" key="1">
    <source>
        <dbReference type="EnsemblPlants" id="MELO3C029086.2.1"/>
    </source>
</evidence>
<organism evidence="1">
    <name type="scientific">Cucumis melo</name>
    <name type="common">Muskmelon</name>
    <dbReference type="NCBI Taxonomy" id="3656"/>
    <lineage>
        <taxon>Eukaryota</taxon>
        <taxon>Viridiplantae</taxon>
        <taxon>Streptophyta</taxon>
        <taxon>Embryophyta</taxon>
        <taxon>Tracheophyta</taxon>
        <taxon>Spermatophyta</taxon>
        <taxon>Magnoliopsida</taxon>
        <taxon>eudicotyledons</taxon>
        <taxon>Gunneridae</taxon>
        <taxon>Pentapetalae</taxon>
        <taxon>rosids</taxon>
        <taxon>fabids</taxon>
        <taxon>Cucurbitales</taxon>
        <taxon>Cucurbitaceae</taxon>
        <taxon>Benincaseae</taxon>
        <taxon>Cucumis</taxon>
    </lineage>
</organism>
<reference evidence="1" key="1">
    <citation type="submission" date="2023-03" db="UniProtKB">
        <authorList>
            <consortium name="EnsemblPlants"/>
        </authorList>
    </citation>
    <scope>IDENTIFICATION</scope>
</reference>